<gene>
    <name evidence="2" type="ORF">DPMN_081309</name>
</gene>
<evidence type="ECO:0000259" key="1">
    <source>
        <dbReference type="PROSITE" id="PS50106"/>
    </source>
</evidence>
<dbReference type="InterPro" id="IPR036034">
    <property type="entry name" value="PDZ_sf"/>
</dbReference>
<dbReference type="EMBL" id="JAIWYP010000016">
    <property type="protein sequence ID" value="KAH3693870.1"/>
    <property type="molecule type" value="Genomic_DNA"/>
</dbReference>
<feature type="domain" description="PDZ" evidence="1">
    <location>
        <begin position="75"/>
        <end position="153"/>
    </location>
</feature>
<dbReference type="AlphaFoldDB" id="A0A9D3Y8P1"/>
<dbReference type="PANTHER" id="PTHR46848:SF1">
    <property type="entry name" value="REGULATOR OF G-PROTEIN SIGNALING 3"/>
    <property type="match status" value="1"/>
</dbReference>
<accession>A0A9D3Y8P1</accession>
<dbReference type="Gene3D" id="2.30.42.10">
    <property type="match status" value="1"/>
</dbReference>
<dbReference type="InterPro" id="IPR001478">
    <property type="entry name" value="PDZ"/>
</dbReference>
<dbReference type="PROSITE" id="PS50106">
    <property type="entry name" value="PDZ"/>
    <property type="match status" value="1"/>
</dbReference>
<dbReference type="GO" id="GO:0005886">
    <property type="term" value="C:plasma membrane"/>
    <property type="evidence" value="ECO:0007669"/>
    <property type="project" value="TreeGrafter"/>
</dbReference>
<organism evidence="2 3">
    <name type="scientific">Dreissena polymorpha</name>
    <name type="common">Zebra mussel</name>
    <name type="synonym">Mytilus polymorpha</name>
    <dbReference type="NCBI Taxonomy" id="45954"/>
    <lineage>
        <taxon>Eukaryota</taxon>
        <taxon>Metazoa</taxon>
        <taxon>Spiralia</taxon>
        <taxon>Lophotrochozoa</taxon>
        <taxon>Mollusca</taxon>
        <taxon>Bivalvia</taxon>
        <taxon>Autobranchia</taxon>
        <taxon>Heteroconchia</taxon>
        <taxon>Euheterodonta</taxon>
        <taxon>Imparidentia</taxon>
        <taxon>Neoheterodontei</taxon>
        <taxon>Myida</taxon>
        <taxon>Dreissenoidea</taxon>
        <taxon>Dreissenidae</taxon>
        <taxon>Dreissena</taxon>
    </lineage>
</organism>
<evidence type="ECO:0000313" key="3">
    <source>
        <dbReference type="Proteomes" id="UP000828390"/>
    </source>
</evidence>
<dbReference type="Proteomes" id="UP000828390">
    <property type="component" value="Unassembled WGS sequence"/>
</dbReference>
<comment type="caution">
    <text evidence="2">The sequence shown here is derived from an EMBL/GenBank/DDBJ whole genome shotgun (WGS) entry which is preliminary data.</text>
</comment>
<reference evidence="2" key="2">
    <citation type="submission" date="2020-11" db="EMBL/GenBank/DDBJ databases">
        <authorList>
            <person name="McCartney M.A."/>
            <person name="Auch B."/>
            <person name="Kono T."/>
            <person name="Mallez S."/>
            <person name="Becker A."/>
            <person name="Gohl D.M."/>
            <person name="Silverstein K.A.T."/>
            <person name="Koren S."/>
            <person name="Bechman K.B."/>
            <person name="Herman A."/>
            <person name="Abrahante J.E."/>
            <person name="Garbe J."/>
        </authorList>
    </citation>
    <scope>NUCLEOTIDE SEQUENCE</scope>
    <source>
        <strain evidence="2">Duluth1</strain>
        <tissue evidence="2">Whole animal</tissue>
    </source>
</reference>
<sequence>MSFGVRNLPRLEARPVTRWYQLLSEAVGCRKHVAVPTRNKPSLPVLQTMDQRPSQIVEHLVPKVNKVVPSDSRHVISVLRSPYGSFGFSVVDSCLVKVGRVDGASRAEEAGLRPGDLIIRVNGQNVSRATSVSVSKCIRQRVDVVDLEIQRPYAIPLTHTPLYGHVANATSSDSDHAGSTSVQDYTLNDDKTALLDSDIVRFKPFRLLRKLRTKTCYAFSHSRPIRL</sequence>
<proteinExistence type="predicted"/>
<keyword evidence="3" id="KW-1185">Reference proteome</keyword>
<dbReference type="GO" id="GO:0005634">
    <property type="term" value="C:nucleus"/>
    <property type="evidence" value="ECO:0007669"/>
    <property type="project" value="TreeGrafter"/>
</dbReference>
<name>A0A9D3Y8P1_DREPO</name>
<protein>
    <recommendedName>
        <fullName evidence="1">PDZ domain-containing protein</fullName>
    </recommendedName>
</protein>
<dbReference type="PANTHER" id="PTHR46848">
    <property type="entry name" value="REGULATOR OF G-PROTEIN SIGNALING 3"/>
    <property type="match status" value="1"/>
</dbReference>
<dbReference type="Pfam" id="PF00595">
    <property type="entry name" value="PDZ"/>
    <property type="match status" value="1"/>
</dbReference>
<dbReference type="SMART" id="SM00228">
    <property type="entry name" value="PDZ"/>
    <property type="match status" value="1"/>
</dbReference>
<evidence type="ECO:0000313" key="2">
    <source>
        <dbReference type="EMBL" id="KAH3693870.1"/>
    </source>
</evidence>
<dbReference type="SUPFAM" id="SSF50156">
    <property type="entry name" value="PDZ domain-like"/>
    <property type="match status" value="1"/>
</dbReference>
<reference evidence="2" key="1">
    <citation type="journal article" date="2019" name="bioRxiv">
        <title>The Genome of the Zebra Mussel, Dreissena polymorpha: A Resource for Invasive Species Research.</title>
        <authorList>
            <person name="McCartney M.A."/>
            <person name="Auch B."/>
            <person name="Kono T."/>
            <person name="Mallez S."/>
            <person name="Zhang Y."/>
            <person name="Obille A."/>
            <person name="Becker A."/>
            <person name="Abrahante J.E."/>
            <person name="Garbe J."/>
            <person name="Badalamenti J.P."/>
            <person name="Herman A."/>
            <person name="Mangelson H."/>
            <person name="Liachko I."/>
            <person name="Sullivan S."/>
            <person name="Sone E.D."/>
            <person name="Koren S."/>
            <person name="Silverstein K.A.T."/>
            <person name="Beckman K.B."/>
            <person name="Gohl D.M."/>
        </authorList>
    </citation>
    <scope>NUCLEOTIDE SEQUENCE</scope>
    <source>
        <strain evidence="2">Duluth1</strain>
        <tissue evidence="2">Whole animal</tissue>
    </source>
</reference>